<dbReference type="PATRIC" id="fig|1172194.4.peg.554"/>
<proteinExistence type="predicted"/>
<dbReference type="Gene3D" id="3.30.70.1630">
    <property type="match status" value="1"/>
</dbReference>
<evidence type="ECO:0008006" key="3">
    <source>
        <dbReference type="Google" id="ProtNLM"/>
    </source>
</evidence>
<dbReference type="Gene3D" id="3.30.70.1400">
    <property type="entry name" value="Aminomethyltransferase beta-barrel domains"/>
    <property type="match status" value="1"/>
</dbReference>
<dbReference type="Gene3D" id="2.40.30.160">
    <property type="match status" value="1"/>
</dbReference>
<evidence type="ECO:0000313" key="2">
    <source>
        <dbReference type="Proteomes" id="UP000003704"/>
    </source>
</evidence>
<dbReference type="NCBIfam" id="TIGR03317">
    <property type="entry name" value="ygfZ_signature"/>
    <property type="match status" value="1"/>
</dbReference>
<dbReference type="AlphaFoldDB" id="I8T9G5"/>
<dbReference type="RefSeq" id="WP_007183536.1">
    <property type="nucleotide sequence ID" value="NZ_AKGD01000001.1"/>
</dbReference>
<accession>I8T9G5</accession>
<dbReference type="GO" id="GO:0016226">
    <property type="term" value="P:iron-sulfur cluster assembly"/>
    <property type="evidence" value="ECO:0007669"/>
    <property type="project" value="TreeGrafter"/>
</dbReference>
<dbReference type="PANTHER" id="PTHR22602:SF0">
    <property type="entry name" value="TRANSFERASE CAF17, MITOCHONDRIAL-RELATED"/>
    <property type="match status" value="1"/>
</dbReference>
<protein>
    <recommendedName>
        <fullName evidence="3">Aminomethyltransferase folate-binding domain-containing protein</fullName>
    </recommendedName>
</protein>
<gene>
    <name evidence="1" type="ORF">WQQ_05800</name>
</gene>
<evidence type="ECO:0000313" key="1">
    <source>
        <dbReference type="EMBL" id="EIT70443.1"/>
    </source>
</evidence>
<reference evidence="1 2" key="1">
    <citation type="journal article" date="2012" name="J. Bacteriol.">
        <title>Genome Sequence of n-Alkane-Degrading Hydrocarboniphaga effusa Strain AP103T (ATCC BAA-332T).</title>
        <authorList>
            <person name="Chang H.K."/>
            <person name="Zylstra G.J."/>
            <person name="Chae J.C."/>
        </authorList>
    </citation>
    <scope>NUCLEOTIDE SEQUENCE [LARGE SCALE GENOMIC DNA]</scope>
    <source>
        <strain evidence="1 2">AP103</strain>
    </source>
</reference>
<sequence length="305" mass="32087">MNKDLALIRLDADTVLLQARGPDVDTFLQGQLSNDISRLSGKQAQLSSYNSPKGRMLAVLTLMRRDGSIDLELPRSIAEPIAKRLRMFVLRSKLTLTIATDEASLGLVGAEAPAALAAAGLPAPAEALGYAVAGELRVLRRFGDTPRYSVHGPVAAIEALASRLSDAPTAGFDAWMRAQILAGEPVVGAQTQDRFVAQMANLDRLGGISFDKGCYTGQEIVARLHYLGQLKRRLFLCSGTGAAPEAGASIHLGGQDQSVGEVVQSAPGAAGGFVASVVLQLSQAEADGLHVGDTALSRPQPYFID</sequence>
<dbReference type="OrthoDB" id="9796287at2"/>
<dbReference type="SUPFAM" id="SSF103025">
    <property type="entry name" value="Folate-binding domain"/>
    <property type="match status" value="1"/>
</dbReference>
<dbReference type="InterPro" id="IPR017703">
    <property type="entry name" value="YgfZ/GCV_T_CS"/>
</dbReference>
<comment type="caution">
    <text evidence="1">The sequence shown here is derived from an EMBL/GenBank/DDBJ whole genome shotgun (WGS) entry which is preliminary data.</text>
</comment>
<dbReference type="InterPro" id="IPR045179">
    <property type="entry name" value="YgfZ/GcvT"/>
</dbReference>
<organism evidence="1 2">
    <name type="scientific">Hydrocarboniphaga effusa AP103</name>
    <dbReference type="NCBI Taxonomy" id="1172194"/>
    <lineage>
        <taxon>Bacteria</taxon>
        <taxon>Pseudomonadati</taxon>
        <taxon>Pseudomonadota</taxon>
        <taxon>Gammaproteobacteria</taxon>
        <taxon>Nevskiales</taxon>
        <taxon>Nevskiaceae</taxon>
        <taxon>Hydrocarboniphaga</taxon>
    </lineage>
</organism>
<dbReference type="PANTHER" id="PTHR22602">
    <property type="entry name" value="TRANSFERASE CAF17, MITOCHONDRIAL-RELATED"/>
    <property type="match status" value="1"/>
</dbReference>
<name>I8T9G5_9GAMM</name>
<dbReference type="STRING" id="1172194.WQQ_05800"/>
<dbReference type="Proteomes" id="UP000003704">
    <property type="component" value="Unassembled WGS sequence"/>
</dbReference>
<keyword evidence="2" id="KW-1185">Reference proteome</keyword>
<dbReference type="EMBL" id="AKGD01000001">
    <property type="protein sequence ID" value="EIT70443.1"/>
    <property type="molecule type" value="Genomic_DNA"/>
</dbReference>